<gene>
    <name evidence="2" type="ORF">AWRI4233_LOCUS7897</name>
</gene>
<sequence>MVTEWLMRKRGLPGSSSRTSQGANRLARISSGLTPGRSSSRVIWLPLLVGILPSSLTILWVLSTPRSPTLYTKSQATIEFLESCSDPTAVNFTSHGAYHDFFVACDAVQNRMNADIGGIGIRISLYVSLVVTIFSSLGGHFHQEKTAVKDIGTAQLASLNFWQLMVAVMSLEITSATVQISLSQKETLASRWWVVLNSVSQLLVQVSLATVLGMSFPMSSALQDPCQPCVRAVWWGIFDSCKNVPWTFWIYWTMRTLIVIRSCAIGLHHMHYYDLSERIARGEKATTKTSWTNSLLRYLTLTDPNNQSLEPGGVPQNACDYVDRLDPVGVACCCGHVKYGAHAITFDLSKPGSITDWGQTTTFMAVIFGLVARSIYLFYAKLKRRSCLERTKSALELSKSPIARKDNPSAEDFATLQSKWQSFRDIRKILEPIDCVRWTSPDQVWYEHIDLDKVEKEFLESARMNDVKGLIDFAKYIPDISTAVDNDMERTALHIALHNNSTEAIETIMELMDRKPPSEDSSITPEKNLERLLNTMDKTKRTPWSTIMPSEPSQMQPEVLEAFLRFKHPVRRSSESPSLLQIIKMVFTLPYSLEIMKAWVNAAENSQSLSQLQDNIIEAVRTDDRTHTKETEQATESIFQFCCWQYDDLGRTEFADRLFKAFLYSPLRSSVPMPAHIALRLAHFVQEKRAWAVQSYTEITRLVAWKCVESLDPVRLLLEQYPKDQQFEEQIVVGVILNIKLGIEIMDLMWKEWPDQVAVTPRILEACLVDNGDTVGSYCLTLLLRKRPHQIQITDSLLQSVARRSYCDTWEVLLWEYETQINMTQDIFHASLRNLNGRRESVNSLLRNLLRMWPTETRITNETLLIIMRRVALSIDVIVLFSKVRHREFGAAIDGEVLVALVERGAFKTLNLRSRTLVDFFFKRYPDECRASITDEVLSKIENMKDGHVVAEYFDAFQQGLINDLTIVLDVRPKSLNIDLTKNVGRRTADAIYGWNGLAGRHGNF</sequence>
<organism evidence="2 3">
    <name type="scientific">Aureobasidium mustum</name>
    <dbReference type="NCBI Taxonomy" id="2773714"/>
    <lineage>
        <taxon>Eukaryota</taxon>
        <taxon>Fungi</taxon>
        <taxon>Dikarya</taxon>
        <taxon>Ascomycota</taxon>
        <taxon>Pezizomycotina</taxon>
        <taxon>Dothideomycetes</taxon>
        <taxon>Dothideomycetidae</taxon>
        <taxon>Dothideales</taxon>
        <taxon>Saccotheciaceae</taxon>
        <taxon>Aureobasidium</taxon>
    </lineage>
</organism>
<dbReference type="Proteomes" id="UP000714618">
    <property type="component" value="Unassembled WGS sequence"/>
</dbReference>
<dbReference type="Gene3D" id="1.25.40.20">
    <property type="entry name" value="Ankyrin repeat-containing domain"/>
    <property type="match status" value="1"/>
</dbReference>
<dbReference type="AlphaFoldDB" id="A0A9N8PMC0"/>
<proteinExistence type="predicted"/>
<keyword evidence="1" id="KW-0812">Transmembrane</keyword>
<dbReference type="OrthoDB" id="4834801at2759"/>
<feature type="transmembrane region" description="Helical" evidence="1">
    <location>
        <begin position="194"/>
        <end position="216"/>
    </location>
</feature>
<dbReference type="EMBL" id="CAIJEO010000010">
    <property type="protein sequence ID" value="CAD0099073.1"/>
    <property type="molecule type" value="Genomic_DNA"/>
</dbReference>
<evidence type="ECO:0000313" key="3">
    <source>
        <dbReference type="Proteomes" id="UP000714618"/>
    </source>
</evidence>
<keyword evidence="1" id="KW-1133">Transmembrane helix</keyword>
<evidence type="ECO:0008006" key="4">
    <source>
        <dbReference type="Google" id="ProtNLM"/>
    </source>
</evidence>
<name>A0A9N8PMC0_9PEZI</name>
<feature type="transmembrane region" description="Helical" evidence="1">
    <location>
        <begin position="119"/>
        <end position="141"/>
    </location>
</feature>
<keyword evidence="1" id="KW-0472">Membrane</keyword>
<feature type="transmembrane region" description="Helical" evidence="1">
    <location>
        <begin position="43"/>
        <end position="63"/>
    </location>
</feature>
<comment type="caution">
    <text evidence="2">The sequence shown here is derived from an EMBL/GenBank/DDBJ whole genome shotgun (WGS) entry which is preliminary data.</text>
</comment>
<feature type="non-terminal residue" evidence="2">
    <location>
        <position position="1005"/>
    </location>
</feature>
<evidence type="ECO:0000256" key="1">
    <source>
        <dbReference type="SAM" id="Phobius"/>
    </source>
</evidence>
<evidence type="ECO:0000313" key="2">
    <source>
        <dbReference type="EMBL" id="CAD0099073.1"/>
    </source>
</evidence>
<accession>A0A9N8PMC0</accession>
<dbReference type="InterPro" id="IPR036770">
    <property type="entry name" value="Ankyrin_rpt-contain_sf"/>
</dbReference>
<keyword evidence="3" id="KW-1185">Reference proteome</keyword>
<reference evidence="2" key="1">
    <citation type="submission" date="2020-06" db="EMBL/GenBank/DDBJ databases">
        <authorList>
            <person name="Onetto C."/>
        </authorList>
    </citation>
    <scope>NUCLEOTIDE SEQUENCE</scope>
</reference>
<protein>
    <recommendedName>
        <fullName evidence="4">Ankyrin repeat protein</fullName>
    </recommendedName>
</protein>